<evidence type="ECO:0000256" key="5">
    <source>
        <dbReference type="ARBA" id="ARBA00022692"/>
    </source>
</evidence>
<evidence type="ECO:0000256" key="7">
    <source>
        <dbReference type="ARBA" id="ARBA00023136"/>
    </source>
</evidence>
<dbReference type="RefSeq" id="WP_339106867.1">
    <property type="nucleotide sequence ID" value="NZ_CP146606.1"/>
</dbReference>
<accession>A0ABZ2TK47</accession>
<dbReference type="PIRSF" id="PIRSF004862">
    <property type="entry name" value="FliF"/>
    <property type="match status" value="1"/>
</dbReference>
<name>A0ABZ2TK47_9RHOB</name>
<feature type="region of interest" description="Disordered" evidence="10">
    <location>
        <begin position="274"/>
        <end position="317"/>
    </location>
</feature>
<feature type="domain" description="Flagellar M-ring N-terminal" evidence="12">
    <location>
        <begin position="38"/>
        <end position="208"/>
    </location>
</feature>
<evidence type="ECO:0000256" key="9">
    <source>
        <dbReference type="PIRNR" id="PIRNR004862"/>
    </source>
</evidence>
<proteinExistence type="inferred from homology"/>
<feature type="transmembrane region" description="Helical" evidence="11">
    <location>
        <begin position="417"/>
        <end position="438"/>
    </location>
</feature>
<dbReference type="Pfam" id="PF08345">
    <property type="entry name" value="YscJ_FliF_C"/>
    <property type="match status" value="1"/>
</dbReference>
<dbReference type="InterPro" id="IPR013556">
    <property type="entry name" value="Flag_M-ring_C"/>
</dbReference>
<keyword evidence="5 11" id="KW-0812">Transmembrane</keyword>
<evidence type="ECO:0000256" key="4">
    <source>
        <dbReference type="ARBA" id="ARBA00022475"/>
    </source>
</evidence>
<sequence>MQQLLNVWMSLDARRRVIVSLATVGVFAAILAMTKVASTPSLTLLYAGLDSGAAGEVIQSLEQRGVTYDVKGGAIYVDASRRDELRMTLASEGLPANSTSGYELLDGLSGFGTTSQMFDAAYWRAKEGELARTILTHPSVSSARVHIANKGSNPFQRDVKPSASLSIKTTGTGLSGQHARALKFLIASAVPGLMPDDVSVIDSDGSLIAHVDDAQPNSTDEKAELLKARVQRMLEARVGPGNAVVEVSVENVTKSESFTETVIDPESRVAISTDTEEVSNAASDQGGSEVTVASNLPDGDAGGADSSSSETSETRERINYEVSQTERQVTLIPGSVKRLTVAVLLNGISKTDPQGVEQFENRSEEELAALKELVASAVGFDEARGDVITLKTMQFELIPEQGTDAQSSFLSSFSMDWMALIKSAILGLVALVLGLFVVRPLLSRPVSTEAPQLEAKARSISEPGLEGMPSLVGEIDTGDVSAESMTLISSADDTGSLLAGDSLPSLQGSPEDPVDRLRLMIGERQDETVEILRSWLEGEEERA</sequence>
<feature type="compositionally biased region" description="Polar residues" evidence="10">
    <location>
        <begin position="274"/>
        <end position="294"/>
    </location>
</feature>
<evidence type="ECO:0000256" key="3">
    <source>
        <dbReference type="ARBA" id="ARBA00007971"/>
    </source>
</evidence>
<comment type="function">
    <text evidence="9">The M ring may be actively involved in energy transduction.</text>
</comment>
<dbReference type="Proteomes" id="UP001281305">
    <property type="component" value="Chromosome"/>
</dbReference>
<dbReference type="InterPro" id="IPR045851">
    <property type="entry name" value="AMP-bd_C_sf"/>
</dbReference>
<evidence type="ECO:0000256" key="6">
    <source>
        <dbReference type="ARBA" id="ARBA00022989"/>
    </source>
</evidence>
<organism evidence="14 15">
    <name type="scientific">Roseovarius rhodophyticola</name>
    <dbReference type="NCBI Taxonomy" id="3080827"/>
    <lineage>
        <taxon>Bacteria</taxon>
        <taxon>Pseudomonadati</taxon>
        <taxon>Pseudomonadota</taxon>
        <taxon>Alphaproteobacteria</taxon>
        <taxon>Rhodobacterales</taxon>
        <taxon>Roseobacteraceae</taxon>
        <taxon>Roseovarius</taxon>
    </lineage>
</organism>
<dbReference type="InterPro" id="IPR000067">
    <property type="entry name" value="FlgMring_FliF"/>
</dbReference>
<comment type="similarity">
    <text evidence="3 9">Belongs to the FliF family.</text>
</comment>
<keyword evidence="6 11" id="KW-1133">Transmembrane helix</keyword>
<evidence type="ECO:0000256" key="2">
    <source>
        <dbReference type="ARBA" id="ARBA00004651"/>
    </source>
</evidence>
<keyword evidence="14" id="KW-0969">Cilium</keyword>
<protein>
    <recommendedName>
        <fullName evidence="9">Flagellar M-ring protein</fullName>
    </recommendedName>
</protein>
<evidence type="ECO:0000313" key="14">
    <source>
        <dbReference type="EMBL" id="WYK19689.1"/>
    </source>
</evidence>
<keyword evidence="14" id="KW-0282">Flagellum</keyword>
<dbReference type="NCBIfam" id="TIGR00206">
    <property type="entry name" value="fliF"/>
    <property type="match status" value="1"/>
</dbReference>
<keyword evidence="8 9" id="KW-0975">Bacterial flagellum</keyword>
<dbReference type="PRINTS" id="PR01009">
    <property type="entry name" value="FLGMRINGFLIF"/>
</dbReference>
<keyword evidence="14" id="KW-0966">Cell projection</keyword>
<evidence type="ECO:0000256" key="11">
    <source>
        <dbReference type="SAM" id="Phobius"/>
    </source>
</evidence>
<dbReference type="Pfam" id="PF01514">
    <property type="entry name" value="YscJ_FliF"/>
    <property type="match status" value="1"/>
</dbReference>
<reference evidence="14 15" key="1">
    <citation type="submission" date="2024-02" db="EMBL/GenBank/DDBJ databases">
        <title>Roseovarius strain W115 nov., isolated from a marine algae.</title>
        <authorList>
            <person name="Lee M.W."/>
            <person name="Lee J.K."/>
            <person name="Kim J.M."/>
            <person name="Choi D.G."/>
            <person name="Baek J.H."/>
            <person name="Bayburt H."/>
            <person name="Jung J.J."/>
            <person name="Han D.M."/>
            <person name="Jeon C.O."/>
        </authorList>
    </citation>
    <scope>NUCLEOTIDE SEQUENCE [LARGE SCALE GENOMIC DNA]</scope>
    <source>
        <strain evidence="14 15">W115</strain>
    </source>
</reference>
<dbReference type="InterPro" id="IPR006182">
    <property type="entry name" value="FliF_N_dom"/>
</dbReference>
<evidence type="ECO:0000259" key="13">
    <source>
        <dbReference type="Pfam" id="PF08345"/>
    </source>
</evidence>
<evidence type="ECO:0000256" key="1">
    <source>
        <dbReference type="ARBA" id="ARBA00004117"/>
    </source>
</evidence>
<comment type="subcellular location">
    <subcellularLocation>
        <location evidence="1 9">Bacterial flagellum basal body</location>
    </subcellularLocation>
    <subcellularLocation>
        <location evidence="2">Cell membrane</location>
        <topology evidence="2">Multi-pass membrane protein</topology>
    </subcellularLocation>
</comment>
<evidence type="ECO:0000256" key="8">
    <source>
        <dbReference type="ARBA" id="ARBA00023143"/>
    </source>
</evidence>
<evidence type="ECO:0000259" key="12">
    <source>
        <dbReference type="Pfam" id="PF01514"/>
    </source>
</evidence>
<gene>
    <name evidence="14" type="primary">fliF</name>
    <name evidence="14" type="ORF">RZS32_007505</name>
</gene>
<keyword evidence="7 11" id="KW-0472">Membrane</keyword>
<dbReference type="PANTHER" id="PTHR30046:SF0">
    <property type="entry name" value="FLAGELLAR M-RING PROTEIN"/>
    <property type="match status" value="1"/>
</dbReference>
<dbReference type="InterPro" id="IPR043427">
    <property type="entry name" value="YscJ/FliF"/>
</dbReference>
<keyword evidence="15" id="KW-1185">Reference proteome</keyword>
<dbReference type="EMBL" id="CP146606">
    <property type="protein sequence ID" value="WYK19689.1"/>
    <property type="molecule type" value="Genomic_DNA"/>
</dbReference>
<evidence type="ECO:0000313" key="15">
    <source>
        <dbReference type="Proteomes" id="UP001281305"/>
    </source>
</evidence>
<feature type="domain" description="Flagellar M-ring C-terminal" evidence="13">
    <location>
        <begin position="234"/>
        <end position="395"/>
    </location>
</feature>
<dbReference type="Gene3D" id="3.30.300.30">
    <property type="match status" value="1"/>
</dbReference>
<dbReference type="PANTHER" id="PTHR30046">
    <property type="entry name" value="FLAGELLAR M-RING PROTEIN"/>
    <property type="match status" value="1"/>
</dbReference>
<keyword evidence="4" id="KW-1003">Cell membrane</keyword>
<evidence type="ECO:0000256" key="10">
    <source>
        <dbReference type="SAM" id="MobiDB-lite"/>
    </source>
</evidence>